<dbReference type="GO" id="GO:0070525">
    <property type="term" value="P:tRNA threonylcarbamoyladenosine metabolic process"/>
    <property type="evidence" value="ECO:0007669"/>
    <property type="project" value="UniProtKB-ARBA"/>
</dbReference>
<feature type="region of interest" description="Disordered" evidence="9">
    <location>
        <begin position="46"/>
        <end position="91"/>
    </location>
</feature>
<keyword evidence="10" id="KW-1133">Transmembrane helix</keyword>
<dbReference type="GO" id="GO:0016757">
    <property type="term" value="F:glycosyltransferase activity"/>
    <property type="evidence" value="ECO:0007669"/>
    <property type="project" value="UniProtKB-KW"/>
</dbReference>
<dbReference type="GO" id="GO:0006400">
    <property type="term" value="P:tRNA modification"/>
    <property type="evidence" value="ECO:0007669"/>
    <property type="project" value="UniProtKB-ARBA"/>
</dbReference>
<dbReference type="GO" id="GO:0061711">
    <property type="term" value="F:tRNA N(6)-L-threonylcarbamoyladenine synthase activity"/>
    <property type="evidence" value="ECO:0007669"/>
    <property type="project" value="UniProtKB-EC"/>
</dbReference>
<dbReference type="GO" id="GO:0046872">
    <property type="term" value="F:metal ion binding"/>
    <property type="evidence" value="ECO:0007669"/>
    <property type="project" value="UniProtKB-KW"/>
</dbReference>
<sequence>MRTFRIPFMDWHCLNLGHLGVGALHVPPGALSPILGTPLYGMSLSRSPSPAPGGGWSSPGLTINTSGPSSPHGTFSSAATAAAATNGSTTPEMWESARARYPHAGYPSFSTQNQGFFTRHMRRISSSLPRFASHVGTTANSNSSSSSIYHGDKGGDKPLLRAPSSALRNAAWLGRLTGIGARMGRKSKIRALFVLLLLSAVLLFYHTPLVYYWRRISWLGGGQKYVIILAANVGGGVMEWKGAREWAIERDSVRNKKKYVHRWGYELEIVDMSTKKRYAHEWRESWEKVDFIRNTLRKYPKAEWIWWLDLNTFIMEPSYSLQDHIFNSLGDKAYRDINEFNPLNITHPFTEGYLDAASRSAVGDGHPSSINIVLSQDCSGFNLGSFFVRRGVWTDRLLDVWWDPVAYEQKHMEWAHKEQDALEQLYTAQPWLRRHTAFLPQRMINSFPEGACAENGNDSRIHYDRRDRDFVVNMAGCEWGRDCWGEMYNFRELSYYLNRNLWERFKEDLVAELWYRLTGKRRGPAARLLFNRTVTSDSRAYGGIHPDVAMAGHTAHLAALVRDALPSLPPLRPADGPARALHRASGRPARKPDLVAVTRGPGFGASLATGLATAKGLAVAWDLPLLALHHMQAHALTPRLASALRRPAPAPAPAFPFLTLLVSGSHAQLVLSRALTAHRVLAAPARAGAAVGDMLDKAARAILPARARRAAGDTAYARALEAFVFPPSPSAGSDYGYDCGADAVDTPRATRWGWALRPPAHARMEYEFGGLNGQVQSLVAARFGGGAEGKQEEEEEEKEEEEEEERRMLGREVMRVAFEHLASRVVLFLRGGGGGDVSTLVVAGGVASNGFLRHVLRAVLEARGLGHVAVVAAPAALCTDNAAMVAWAGAEMWEAGWHTGLGVRALSRWSVDPAAEDGGIMGVDGWIRRGETSA</sequence>
<dbReference type="Proteomes" id="UP001217918">
    <property type="component" value="Unassembled WGS sequence"/>
</dbReference>
<dbReference type="Pfam" id="PF05637">
    <property type="entry name" value="Glyco_transf_34"/>
    <property type="match status" value="1"/>
</dbReference>
<reference evidence="12" key="1">
    <citation type="journal article" date="2023" name="Mol. Plant Microbe Interact.">
        <title>Elucidating the Obligate Nature and Biological Capacity of an Invasive Fungal Corn Pathogen.</title>
        <authorList>
            <person name="MacCready J.S."/>
            <person name="Roggenkamp E.M."/>
            <person name="Gdanetz K."/>
            <person name="Chilvers M.I."/>
        </authorList>
    </citation>
    <scope>NUCLEOTIDE SEQUENCE</scope>
    <source>
        <strain evidence="12">PM02</strain>
    </source>
</reference>
<name>A0AAD9MCL1_9PEZI</name>
<dbReference type="EC" id="2.3.1.234" evidence="2"/>
<keyword evidence="3" id="KW-0328">Glycosyltransferase</keyword>
<feature type="region of interest" description="Disordered" evidence="9">
    <location>
        <begin position="784"/>
        <end position="805"/>
    </location>
</feature>
<comment type="catalytic activity">
    <reaction evidence="8">
        <text>L-threonylcarbamoyladenylate + adenosine(37) in tRNA = N(6)-L-threonylcarbamoyladenosine(37) in tRNA + AMP + H(+)</text>
        <dbReference type="Rhea" id="RHEA:37059"/>
        <dbReference type="Rhea" id="RHEA-COMP:10162"/>
        <dbReference type="Rhea" id="RHEA-COMP:10163"/>
        <dbReference type="ChEBI" id="CHEBI:15378"/>
        <dbReference type="ChEBI" id="CHEBI:73682"/>
        <dbReference type="ChEBI" id="CHEBI:74411"/>
        <dbReference type="ChEBI" id="CHEBI:74418"/>
        <dbReference type="ChEBI" id="CHEBI:456215"/>
        <dbReference type="EC" id="2.3.1.234"/>
    </reaction>
</comment>
<dbReference type="PRINTS" id="PR00789">
    <property type="entry name" value="OSIALOPTASE"/>
</dbReference>
<evidence type="ECO:0000256" key="5">
    <source>
        <dbReference type="ARBA" id="ARBA00022694"/>
    </source>
</evidence>
<feature type="compositionally biased region" description="Low complexity" evidence="9">
    <location>
        <begin position="74"/>
        <end position="90"/>
    </location>
</feature>
<dbReference type="FunFam" id="3.90.550.10:FF:000117">
    <property type="entry name" value="Glycosyltransferase family 34 protein"/>
    <property type="match status" value="1"/>
</dbReference>
<organism evidence="12 13">
    <name type="scientific">Phyllachora maydis</name>
    <dbReference type="NCBI Taxonomy" id="1825666"/>
    <lineage>
        <taxon>Eukaryota</taxon>
        <taxon>Fungi</taxon>
        <taxon>Dikarya</taxon>
        <taxon>Ascomycota</taxon>
        <taxon>Pezizomycotina</taxon>
        <taxon>Sordariomycetes</taxon>
        <taxon>Sordariomycetidae</taxon>
        <taxon>Phyllachorales</taxon>
        <taxon>Phyllachoraceae</taxon>
        <taxon>Phyllachora</taxon>
    </lineage>
</organism>
<feature type="domain" description="Gcp-like" evidence="11">
    <location>
        <begin position="535"/>
        <end position="887"/>
    </location>
</feature>
<feature type="transmembrane region" description="Helical" evidence="10">
    <location>
        <begin position="192"/>
        <end position="213"/>
    </location>
</feature>
<dbReference type="InterPro" id="IPR017861">
    <property type="entry name" value="KAE1/TsaD"/>
</dbReference>
<dbReference type="Gene3D" id="3.30.420.40">
    <property type="match status" value="2"/>
</dbReference>
<dbReference type="EMBL" id="JAQQPM010000002">
    <property type="protein sequence ID" value="KAK2069003.1"/>
    <property type="molecule type" value="Genomic_DNA"/>
</dbReference>
<evidence type="ECO:0000256" key="3">
    <source>
        <dbReference type="ARBA" id="ARBA00022676"/>
    </source>
</evidence>
<evidence type="ECO:0000259" key="11">
    <source>
        <dbReference type="Pfam" id="PF00814"/>
    </source>
</evidence>
<keyword evidence="10" id="KW-0472">Membrane</keyword>
<comment type="similarity">
    <text evidence="1">Belongs to the glycosyltransferase 34 family.</text>
</comment>
<dbReference type="AlphaFoldDB" id="A0AAD9MCL1"/>
<evidence type="ECO:0000256" key="1">
    <source>
        <dbReference type="ARBA" id="ARBA00005664"/>
    </source>
</evidence>
<dbReference type="InterPro" id="IPR043129">
    <property type="entry name" value="ATPase_NBD"/>
</dbReference>
<dbReference type="InterPro" id="IPR008630">
    <property type="entry name" value="Glyco_trans_34"/>
</dbReference>
<evidence type="ECO:0000256" key="6">
    <source>
        <dbReference type="ARBA" id="ARBA00022723"/>
    </source>
</evidence>
<feature type="compositionally biased region" description="Polar residues" evidence="9">
    <location>
        <begin position="61"/>
        <end position="73"/>
    </location>
</feature>
<dbReference type="PANTHER" id="PTHR31306:SF5">
    <property type="entry name" value="ALPHA-1,6-MANNOSYLTRANSFERASE MNN10-RELATED"/>
    <property type="match status" value="1"/>
</dbReference>
<keyword evidence="4" id="KW-0808">Transferase</keyword>
<proteinExistence type="inferred from homology"/>
<keyword evidence="13" id="KW-1185">Reference proteome</keyword>
<dbReference type="Pfam" id="PF00814">
    <property type="entry name" value="TsaD"/>
    <property type="match status" value="1"/>
</dbReference>
<dbReference type="GO" id="GO:0000139">
    <property type="term" value="C:Golgi membrane"/>
    <property type="evidence" value="ECO:0007669"/>
    <property type="project" value="TreeGrafter"/>
</dbReference>
<dbReference type="InterPro" id="IPR017860">
    <property type="entry name" value="Peptidase_M22_CS"/>
</dbReference>
<keyword evidence="7" id="KW-0012">Acyltransferase</keyword>
<keyword evidence="10" id="KW-0812">Transmembrane</keyword>
<dbReference type="SUPFAM" id="SSF53067">
    <property type="entry name" value="Actin-like ATPase domain"/>
    <property type="match status" value="2"/>
</dbReference>
<feature type="compositionally biased region" description="Acidic residues" evidence="9">
    <location>
        <begin position="791"/>
        <end position="804"/>
    </location>
</feature>
<accession>A0AAD9MCL1</accession>
<comment type="caution">
    <text evidence="12">The sequence shown here is derived from an EMBL/GenBank/DDBJ whole genome shotgun (WGS) entry which is preliminary data.</text>
</comment>
<gene>
    <name evidence="12" type="ORF">P8C59_003613</name>
</gene>
<dbReference type="PROSITE" id="PS01016">
    <property type="entry name" value="GLYCOPROTEASE"/>
    <property type="match status" value="1"/>
</dbReference>
<evidence type="ECO:0000313" key="13">
    <source>
        <dbReference type="Proteomes" id="UP001217918"/>
    </source>
</evidence>
<evidence type="ECO:0000256" key="7">
    <source>
        <dbReference type="ARBA" id="ARBA00023315"/>
    </source>
</evidence>
<dbReference type="InterPro" id="IPR029044">
    <property type="entry name" value="Nucleotide-diphossugar_trans"/>
</dbReference>
<evidence type="ECO:0000256" key="4">
    <source>
        <dbReference type="ARBA" id="ARBA00022679"/>
    </source>
</evidence>
<evidence type="ECO:0000313" key="12">
    <source>
        <dbReference type="EMBL" id="KAK2069003.1"/>
    </source>
</evidence>
<dbReference type="GO" id="GO:0006487">
    <property type="term" value="P:protein N-linked glycosylation"/>
    <property type="evidence" value="ECO:0007669"/>
    <property type="project" value="TreeGrafter"/>
</dbReference>
<evidence type="ECO:0000256" key="2">
    <source>
        <dbReference type="ARBA" id="ARBA00012156"/>
    </source>
</evidence>
<keyword evidence="6" id="KW-0479">Metal-binding</keyword>
<evidence type="ECO:0000256" key="9">
    <source>
        <dbReference type="SAM" id="MobiDB-lite"/>
    </source>
</evidence>
<dbReference type="Gene3D" id="3.90.550.10">
    <property type="entry name" value="Spore Coat Polysaccharide Biosynthesis Protein SpsA, Chain A"/>
    <property type="match status" value="1"/>
</dbReference>
<keyword evidence="5" id="KW-0819">tRNA processing</keyword>
<evidence type="ECO:0000256" key="10">
    <source>
        <dbReference type="SAM" id="Phobius"/>
    </source>
</evidence>
<protein>
    <recommendedName>
        <fullName evidence="2">N(6)-L-threonylcarbamoyladenine synthase</fullName>
        <ecNumber evidence="2">2.3.1.234</ecNumber>
    </recommendedName>
</protein>
<evidence type="ECO:0000256" key="8">
    <source>
        <dbReference type="ARBA" id="ARBA00048117"/>
    </source>
</evidence>
<dbReference type="PANTHER" id="PTHR31306">
    <property type="entry name" value="ALPHA-1,6-MANNOSYLTRANSFERASE MNN11-RELATED"/>
    <property type="match status" value="1"/>
</dbReference>
<dbReference type="InterPro" id="IPR000905">
    <property type="entry name" value="Gcp-like_dom"/>
</dbReference>